<dbReference type="Proteomes" id="UP000758856">
    <property type="component" value="Unassembled WGS sequence"/>
</dbReference>
<feature type="transmembrane region" description="Helical" evidence="1">
    <location>
        <begin position="198"/>
        <end position="218"/>
    </location>
</feature>
<evidence type="ECO:0000313" key="3">
    <source>
        <dbReference type="EMBL" id="MBM7851987.1"/>
    </source>
</evidence>
<dbReference type="EMBL" id="BSFF01000001">
    <property type="protein sequence ID" value="GLK55052.1"/>
    <property type="molecule type" value="Genomic_DNA"/>
</dbReference>
<dbReference type="EMBL" id="JAFBCY010000002">
    <property type="protein sequence ID" value="MBM7851987.1"/>
    <property type="molecule type" value="Genomic_DNA"/>
</dbReference>
<dbReference type="RefSeq" id="WP_204950355.1">
    <property type="nucleotide sequence ID" value="NZ_BSFF01000001.1"/>
</dbReference>
<protein>
    <submittedName>
        <fullName evidence="3">Polymerase</fullName>
    </submittedName>
</protein>
<feature type="transmembrane region" description="Helical" evidence="1">
    <location>
        <begin position="329"/>
        <end position="352"/>
    </location>
</feature>
<feature type="transmembrane region" description="Helical" evidence="1">
    <location>
        <begin position="24"/>
        <end position="41"/>
    </location>
</feature>
<dbReference type="AlphaFoldDB" id="A0A9W6IR98"/>
<comment type="caution">
    <text evidence="2">The sequence shown here is derived from an EMBL/GenBank/DDBJ whole genome shotgun (WGS) entry which is preliminary data.</text>
</comment>
<keyword evidence="4" id="KW-1185">Reference proteome</keyword>
<keyword evidence="1" id="KW-1133">Transmembrane helix</keyword>
<gene>
    <name evidence="2" type="ORF">GCM10008170_10710</name>
    <name evidence="3" type="ORF">JOD31_002212</name>
</gene>
<feature type="transmembrane region" description="Helical" evidence="1">
    <location>
        <begin position="233"/>
        <end position="260"/>
    </location>
</feature>
<feature type="transmembrane region" description="Helical" evidence="1">
    <location>
        <begin position="73"/>
        <end position="90"/>
    </location>
</feature>
<evidence type="ECO:0000313" key="4">
    <source>
        <dbReference type="Proteomes" id="UP000758856"/>
    </source>
</evidence>
<reference evidence="3 4" key="2">
    <citation type="submission" date="2021-01" db="EMBL/GenBank/DDBJ databases">
        <title>Genomic Encyclopedia of Type Strains, Phase IV (KMG-IV): sequencing the most valuable type-strain genomes for metagenomic binning, comparative biology and taxonomic classification.</title>
        <authorList>
            <person name="Goeker M."/>
        </authorList>
    </citation>
    <scope>NUCLEOTIDE SEQUENCE [LARGE SCALE GENOMIC DNA]</scope>
    <source>
        <strain evidence="3 4">DSM 6130</strain>
    </source>
</reference>
<keyword evidence="1" id="KW-0472">Membrane</keyword>
<feature type="transmembrane region" description="Helical" evidence="1">
    <location>
        <begin position="364"/>
        <end position="383"/>
    </location>
</feature>
<evidence type="ECO:0000313" key="2">
    <source>
        <dbReference type="EMBL" id="GLK55052.1"/>
    </source>
</evidence>
<evidence type="ECO:0000313" key="5">
    <source>
        <dbReference type="Proteomes" id="UP001143400"/>
    </source>
</evidence>
<proteinExistence type="predicted"/>
<feature type="transmembrane region" description="Helical" evidence="1">
    <location>
        <begin position="267"/>
        <end position="285"/>
    </location>
</feature>
<keyword evidence="1" id="KW-0812">Transmembrane</keyword>
<accession>A0A9W6IR98</accession>
<evidence type="ECO:0000256" key="1">
    <source>
        <dbReference type="SAM" id="Phobius"/>
    </source>
</evidence>
<reference evidence="2" key="3">
    <citation type="submission" date="2023-01" db="EMBL/GenBank/DDBJ databases">
        <authorList>
            <person name="Sun Q."/>
            <person name="Evtushenko L."/>
        </authorList>
    </citation>
    <scope>NUCLEOTIDE SEQUENCE</scope>
    <source>
        <strain evidence="2">VKM B-1606</strain>
    </source>
</reference>
<sequence length="414" mass="43953">MSLAAAATPAAVPAEEAGARIARAVVLGTLLFNFGLAFVNANLARTGAGAVIGAELVLIGVALALIWDRTQAFYAIMAALLGYLIFLMTLRANYDPKVVRDLLIPLVFYFLGSTRGSLESGDKVATAAIVAVAAGAVFEWAFLDVYVRYFDVLGYFVAKGTVDPAAAQGVEHGLFISGMRFEGRTLLPFLGEHRVSSVFLEPVSVGNFGAIVFGWVLLRDARRPWALIWKTALIFVSLVLGDARFGVYLCGLVLAIYLIAPLVRPGALFVAPFLAIIAIFSYAAIKVGVPWDNTTSGRFLLSGQLMSRLDLAGAFGMGPATENFDDSGYAYILSRVGVIGAAALWATLVFGAPAERMDAWRYKAFVCLYLTLLMAISTSAVTIKTGGLLWFLLGCSAYGAAPAPRTMSGGLGAR</sequence>
<dbReference type="Proteomes" id="UP001143400">
    <property type="component" value="Unassembled WGS sequence"/>
</dbReference>
<organism evidence="2 5">
    <name type="scientific">Methylopila capsulata</name>
    <dbReference type="NCBI Taxonomy" id="61654"/>
    <lineage>
        <taxon>Bacteria</taxon>
        <taxon>Pseudomonadati</taxon>
        <taxon>Pseudomonadota</taxon>
        <taxon>Alphaproteobacteria</taxon>
        <taxon>Hyphomicrobiales</taxon>
        <taxon>Methylopilaceae</taxon>
        <taxon>Methylopila</taxon>
    </lineage>
</organism>
<reference evidence="2" key="1">
    <citation type="journal article" date="2014" name="Int. J. Syst. Evol. Microbiol.">
        <title>Complete genome sequence of Corynebacterium casei LMG S-19264T (=DSM 44701T), isolated from a smear-ripened cheese.</title>
        <authorList>
            <consortium name="US DOE Joint Genome Institute (JGI-PGF)"/>
            <person name="Walter F."/>
            <person name="Albersmeier A."/>
            <person name="Kalinowski J."/>
            <person name="Ruckert C."/>
        </authorList>
    </citation>
    <scope>NUCLEOTIDE SEQUENCE</scope>
    <source>
        <strain evidence="2">VKM B-1606</strain>
    </source>
</reference>
<feature type="transmembrane region" description="Helical" evidence="1">
    <location>
        <begin position="124"/>
        <end position="143"/>
    </location>
</feature>
<feature type="transmembrane region" description="Helical" evidence="1">
    <location>
        <begin position="48"/>
        <end position="67"/>
    </location>
</feature>
<name>A0A9W6IR98_9HYPH</name>